<feature type="region of interest" description="Disordered" evidence="1">
    <location>
        <begin position="25"/>
        <end position="68"/>
    </location>
</feature>
<evidence type="ECO:0000313" key="3">
    <source>
        <dbReference type="Proteomes" id="UP000236291"/>
    </source>
</evidence>
<sequence length="113" mass="12600">MEPEDWDLSGEDLDSLEREAYQKIAQLRSNPTHPPSSSSSHSANPPPQRSLPPSFKSGGVTNNTNDHSKEFTKASVKFFLHSTGLIAAKFQYDQVIVAAFRKIPKSSWNAKER</sequence>
<dbReference type="Proteomes" id="UP000236291">
    <property type="component" value="Unassembled WGS sequence"/>
</dbReference>
<protein>
    <submittedName>
        <fullName evidence="2">SWI/SNF-related matrix-associated actin-dependent regulator of chromatin subfamily A-like protein 1-like</fullName>
    </submittedName>
</protein>
<name>A0A2K3JVN6_TRIPR</name>
<dbReference type="AlphaFoldDB" id="A0A2K3JVN6"/>
<feature type="non-terminal residue" evidence="2">
    <location>
        <position position="113"/>
    </location>
</feature>
<evidence type="ECO:0000313" key="2">
    <source>
        <dbReference type="EMBL" id="PNX58113.1"/>
    </source>
</evidence>
<dbReference type="STRING" id="57577.A0A2K3JVN6"/>
<comment type="caution">
    <text evidence="2">The sequence shown here is derived from an EMBL/GenBank/DDBJ whole genome shotgun (WGS) entry which is preliminary data.</text>
</comment>
<accession>A0A2K3JVN6</accession>
<gene>
    <name evidence="2" type="ORF">L195_g059029</name>
</gene>
<feature type="compositionally biased region" description="Low complexity" evidence="1">
    <location>
        <begin position="29"/>
        <end position="43"/>
    </location>
</feature>
<organism evidence="2 3">
    <name type="scientific">Trifolium pratense</name>
    <name type="common">Red clover</name>
    <dbReference type="NCBI Taxonomy" id="57577"/>
    <lineage>
        <taxon>Eukaryota</taxon>
        <taxon>Viridiplantae</taxon>
        <taxon>Streptophyta</taxon>
        <taxon>Embryophyta</taxon>
        <taxon>Tracheophyta</taxon>
        <taxon>Spermatophyta</taxon>
        <taxon>Magnoliopsida</taxon>
        <taxon>eudicotyledons</taxon>
        <taxon>Gunneridae</taxon>
        <taxon>Pentapetalae</taxon>
        <taxon>rosids</taxon>
        <taxon>fabids</taxon>
        <taxon>Fabales</taxon>
        <taxon>Fabaceae</taxon>
        <taxon>Papilionoideae</taxon>
        <taxon>50 kb inversion clade</taxon>
        <taxon>NPAAA clade</taxon>
        <taxon>Hologalegina</taxon>
        <taxon>IRL clade</taxon>
        <taxon>Trifolieae</taxon>
        <taxon>Trifolium</taxon>
    </lineage>
</organism>
<proteinExistence type="predicted"/>
<dbReference type="EMBL" id="ASHM01126305">
    <property type="protein sequence ID" value="PNX58113.1"/>
    <property type="molecule type" value="Genomic_DNA"/>
</dbReference>
<reference evidence="2 3" key="1">
    <citation type="journal article" date="2014" name="Am. J. Bot.">
        <title>Genome assembly and annotation for red clover (Trifolium pratense; Fabaceae).</title>
        <authorList>
            <person name="Istvanek J."/>
            <person name="Jaros M."/>
            <person name="Krenek A."/>
            <person name="Repkova J."/>
        </authorList>
    </citation>
    <scope>NUCLEOTIDE SEQUENCE [LARGE SCALE GENOMIC DNA]</scope>
    <source>
        <strain evidence="3">cv. Tatra</strain>
        <tissue evidence="2">Young leaves</tissue>
    </source>
</reference>
<reference evidence="2 3" key="2">
    <citation type="journal article" date="2017" name="Front. Plant Sci.">
        <title>Gene Classification and Mining of Molecular Markers Useful in Red Clover (Trifolium pratense) Breeding.</title>
        <authorList>
            <person name="Istvanek J."/>
            <person name="Dluhosova J."/>
            <person name="Dluhos P."/>
            <person name="Patkova L."/>
            <person name="Nedelnik J."/>
            <person name="Repkova J."/>
        </authorList>
    </citation>
    <scope>NUCLEOTIDE SEQUENCE [LARGE SCALE GENOMIC DNA]</scope>
    <source>
        <strain evidence="3">cv. Tatra</strain>
        <tissue evidence="2">Young leaves</tissue>
    </source>
</reference>
<evidence type="ECO:0000256" key="1">
    <source>
        <dbReference type="SAM" id="MobiDB-lite"/>
    </source>
</evidence>